<feature type="transmembrane region" description="Helical" evidence="1">
    <location>
        <begin position="115"/>
        <end position="137"/>
    </location>
</feature>
<dbReference type="OrthoDB" id="1425700at2"/>
<keyword evidence="3" id="KW-1185">Reference proteome</keyword>
<feature type="transmembrane region" description="Helical" evidence="1">
    <location>
        <begin position="158"/>
        <end position="181"/>
    </location>
</feature>
<accession>A0A432D136</accession>
<sequence length="234" mass="25841">MKSQSSSSSHPQESEQTLLSPYAKETFQKVALNALVVAALSILVNLCLRADFIFLHNTLGETSFTESAQLLMLTITIGSFYHLANTKENTNYAAVLIAGFFAVLMLREMDAWFDLIAHGSWAVPALAVTVTACYIAYKGGNQTIEQMAQLLNTRYMPILVTGLVILLVFTRLYGMGSFWHAVMGDHYMREIKNLSEEATELMAYSIIAFAAFKTNRLVKRSAAQGQACDSAESK</sequence>
<keyword evidence="1" id="KW-0472">Membrane</keyword>
<organism evidence="2 3">
    <name type="scientific">Vibrio aquaticus</name>
    <dbReference type="NCBI Taxonomy" id="2496559"/>
    <lineage>
        <taxon>Bacteria</taxon>
        <taxon>Pseudomonadati</taxon>
        <taxon>Pseudomonadota</taxon>
        <taxon>Gammaproteobacteria</taxon>
        <taxon>Vibrionales</taxon>
        <taxon>Vibrionaceae</taxon>
        <taxon>Vibrio</taxon>
    </lineage>
</organism>
<protein>
    <submittedName>
        <fullName evidence="2">Uncharacterized protein</fullName>
    </submittedName>
</protein>
<proteinExistence type="predicted"/>
<dbReference type="EMBL" id="RXZH01000001">
    <property type="protein sequence ID" value="RTZ17575.1"/>
    <property type="molecule type" value="Genomic_DNA"/>
</dbReference>
<feature type="transmembrane region" description="Helical" evidence="1">
    <location>
        <begin position="67"/>
        <end position="84"/>
    </location>
</feature>
<evidence type="ECO:0000313" key="3">
    <source>
        <dbReference type="Proteomes" id="UP000268973"/>
    </source>
</evidence>
<dbReference type="RefSeq" id="WP_126572329.1">
    <property type="nucleotide sequence ID" value="NZ_RXZH01000001.1"/>
</dbReference>
<gene>
    <name evidence="2" type="ORF">EJ063_01975</name>
</gene>
<dbReference type="AlphaFoldDB" id="A0A432D136"/>
<evidence type="ECO:0000313" key="2">
    <source>
        <dbReference type="EMBL" id="RTZ17575.1"/>
    </source>
</evidence>
<reference evidence="2 3" key="1">
    <citation type="submission" date="2018-12" db="EMBL/GenBank/DDBJ databases">
        <title>Vibrio sp. isolated from China Sea.</title>
        <authorList>
            <person name="Li Y."/>
        </authorList>
    </citation>
    <scope>NUCLEOTIDE SEQUENCE [LARGE SCALE GENOMIC DNA]</scope>
    <source>
        <strain evidence="2 3">BEI207</strain>
    </source>
</reference>
<name>A0A432D136_9VIBR</name>
<keyword evidence="1" id="KW-1133">Transmembrane helix</keyword>
<keyword evidence="1" id="KW-0812">Transmembrane</keyword>
<feature type="transmembrane region" description="Helical" evidence="1">
    <location>
        <begin position="91"/>
        <end position="109"/>
    </location>
</feature>
<feature type="transmembrane region" description="Helical" evidence="1">
    <location>
        <begin position="30"/>
        <end position="55"/>
    </location>
</feature>
<dbReference type="Proteomes" id="UP000268973">
    <property type="component" value="Unassembled WGS sequence"/>
</dbReference>
<evidence type="ECO:0000256" key="1">
    <source>
        <dbReference type="SAM" id="Phobius"/>
    </source>
</evidence>
<comment type="caution">
    <text evidence="2">The sequence shown here is derived from an EMBL/GenBank/DDBJ whole genome shotgun (WGS) entry which is preliminary data.</text>
</comment>